<dbReference type="RefSeq" id="XP_014156077.1">
    <property type="nucleotide sequence ID" value="XM_014300602.1"/>
</dbReference>
<dbReference type="AlphaFoldDB" id="A0A0L0FZD0"/>
<dbReference type="EMBL" id="KQ241952">
    <property type="protein sequence ID" value="KNC82175.1"/>
    <property type="molecule type" value="Genomic_DNA"/>
</dbReference>
<evidence type="ECO:0000313" key="3">
    <source>
        <dbReference type="Proteomes" id="UP000054560"/>
    </source>
</evidence>
<accession>A0A0L0FZD0</accession>
<evidence type="ECO:0000313" key="2">
    <source>
        <dbReference type="EMBL" id="KNC82175.1"/>
    </source>
</evidence>
<sequence length="60" mass="6842">MDTDEENTIVSSQQLMKLILLISAPPEHSKERTVQHPSPSAKLQQVNDRKATNNALRRQF</sequence>
<reference evidence="2 3" key="1">
    <citation type="submission" date="2011-02" db="EMBL/GenBank/DDBJ databases">
        <title>The Genome Sequence of Sphaeroforma arctica JP610.</title>
        <authorList>
            <consortium name="The Broad Institute Genome Sequencing Platform"/>
            <person name="Russ C."/>
            <person name="Cuomo C."/>
            <person name="Young S.K."/>
            <person name="Zeng Q."/>
            <person name="Gargeya S."/>
            <person name="Alvarado L."/>
            <person name="Berlin A."/>
            <person name="Chapman S.B."/>
            <person name="Chen Z."/>
            <person name="Freedman E."/>
            <person name="Gellesch M."/>
            <person name="Goldberg J."/>
            <person name="Griggs A."/>
            <person name="Gujja S."/>
            <person name="Heilman E."/>
            <person name="Heiman D."/>
            <person name="Howarth C."/>
            <person name="Mehta T."/>
            <person name="Neiman D."/>
            <person name="Pearson M."/>
            <person name="Roberts A."/>
            <person name="Saif S."/>
            <person name="Shea T."/>
            <person name="Shenoy N."/>
            <person name="Sisk P."/>
            <person name="Stolte C."/>
            <person name="Sykes S."/>
            <person name="White J."/>
            <person name="Yandava C."/>
            <person name="Burger G."/>
            <person name="Gray M.W."/>
            <person name="Holland P.W.H."/>
            <person name="King N."/>
            <person name="Lang F.B.F."/>
            <person name="Roger A.J."/>
            <person name="Ruiz-Trillo I."/>
            <person name="Haas B."/>
            <person name="Nusbaum C."/>
            <person name="Birren B."/>
        </authorList>
    </citation>
    <scope>NUCLEOTIDE SEQUENCE [LARGE SCALE GENOMIC DNA]</scope>
    <source>
        <strain evidence="2 3">JP610</strain>
    </source>
</reference>
<keyword evidence="3" id="KW-1185">Reference proteome</keyword>
<gene>
    <name evidence="2" type="ORF">SARC_05533</name>
</gene>
<feature type="compositionally biased region" description="Polar residues" evidence="1">
    <location>
        <begin position="35"/>
        <end position="60"/>
    </location>
</feature>
<proteinExistence type="predicted"/>
<organism evidence="2 3">
    <name type="scientific">Sphaeroforma arctica JP610</name>
    <dbReference type="NCBI Taxonomy" id="667725"/>
    <lineage>
        <taxon>Eukaryota</taxon>
        <taxon>Ichthyosporea</taxon>
        <taxon>Ichthyophonida</taxon>
        <taxon>Sphaeroforma</taxon>
    </lineage>
</organism>
<evidence type="ECO:0000256" key="1">
    <source>
        <dbReference type="SAM" id="MobiDB-lite"/>
    </source>
</evidence>
<name>A0A0L0FZD0_9EUKA</name>
<dbReference type="GeneID" id="25906037"/>
<protein>
    <submittedName>
        <fullName evidence="2">Uncharacterized protein</fullName>
    </submittedName>
</protein>
<dbReference type="Proteomes" id="UP000054560">
    <property type="component" value="Unassembled WGS sequence"/>
</dbReference>
<feature type="region of interest" description="Disordered" evidence="1">
    <location>
        <begin position="24"/>
        <end position="60"/>
    </location>
</feature>